<organism evidence="2">
    <name type="scientific">Tanacetum cinerariifolium</name>
    <name type="common">Dalmatian daisy</name>
    <name type="synonym">Chrysanthemum cinerariifolium</name>
    <dbReference type="NCBI Taxonomy" id="118510"/>
    <lineage>
        <taxon>Eukaryota</taxon>
        <taxon>Viridiplantae</taxon>
        <taxon>Streptophyta</taxon>
        <taxon>Embryophyta</taxon>
        <taxon>Tracheophyta</taxon>
        <taxon>Spermatophyta</taxon>
        <taxon>Magnoliopsida</taxon>
        <taxon>eudicotyledons</taxon>
        <taxon>Gunneridae</taxon>
        <taxon>Pentapetalae</taxon>
        <taxon>asterids</taxon>
        <taxon>campanulids</taxon>
        <taxon>Asterales</taxon>
        <taxon>Asteraceae</taxon>
        <taxon>Asteroideae</taxon>
        <taxon>Anthemideae</taxon>
        <taxon>Anthemidinae</taxon>
        <taxon>Tanacetum</taxon>
    </lineage>
</organism>
<comment type="caution">
    <text evidence="2">The sequence shown here is derived from an EMBL/GenBank/DDBJ whole genome shotgun (WGS) entry which is preliminary data.</text>
</comment>
<sequence length="355" mass="39183">MCSCGGGIGCPSIHRDLSRGTKVLDGGSDDLNGGIVVLEVVVKWLGGGICDEVVVKGGRRLFCISVCFGLLLQCDGRTLEEVDLDDLEGVGVEVGSRGLFPPGMIMKTLLLERGIITQDYDSTPRTMKNCALRCGDDVASIKRGRQDFHGDDVRDSTMALGHSRLKVDLESSTCKVHCVLSFSRKTILHFVLLGTVFCSCVLVSAIWFCVLLIEDISCALPREDSAHFKTWLHFVSRLGCVLSQDFLHFVSRPPAFCLKTWLCFVSRLPALSQDLLRHFVSRLGCVLSQDFMRFVSRPLAFCLKTWLHFVSRLPAFCLKTSCVLSQDLLCNTPILVNIAAEANLGYYFIAQKSQS</sequence>
<reference evidence="2" key="1">
    <citation type="journal article" date="2019" name="Sci. Rep.">
        <title>Draft genome of Tanacetum cinerariifolium, the natural source of mosquito coil.</title>
        <authorList>
            <person name="Yamashiro T."/>
            <person name="Shiraishi A."/>
            <person name="Satake H."/>
            <person name="Nakayama K."/>
        </authorList>
    </citation>
    <scope>NUCLEOTIDE SEQUENCE</scope>
</reference>
<evidence type="ECO:0000256" key="1">
    <source>
        <dbReference type="SAM" id="Phobius"/>
    </source>
</evidence>
<proteinExistence type="predicted"/>
<keyword evidence="1" id="KW-1133">Transmembrane helix</keyword>
<name>A0A6L2KJZ3_TANCI</name>
<dbReference type="AlphaFoldDB" id="A0A6L2KJZ3"/>
<accession>A0A6L2KJZ3</accession>
<dbReference type="EMBL" id="BKCJ010002514">
    <property type="protein sequence ID" value="GEU49077.1"/>
    <property type="molecule type" value="Genomic_DNA"/>
</dbReference>
<gene>
    <name evidence="2" type="ORF">Tci_021055</name>
</gene>
<evidence type="ECO:0000313" key="2">
    <source>
        <dbReference type="EMBL" id="GEU49077.1"/>
    </source>
</evidence>
<feature type="transmembrane region" description="Helical" evidence="1">
    <location>
        <begin position="190"/>
        <end position="213"/>
    </location>
</feature>
<keyword evidence="1" id="KW-0812">Transmembrane</keyword>
<protein>
    <submittedName>
        <fullName evidence="2">Uncharacterized protein</fullName>
    </submittedName>
</protein>
<keyword evidence="1" id="KW-0472">Membrane</keyword>